<organism evidence="4 5">
    <name type="scientific">Lupinus luteus</name>
    <name type="common">European yellow lupine</name>
    <dbReference type="NCBI Taxonomy" id="3873"/>
    <lineage>
        <taxon>Eukaryota</taxon>
        <taxon>Viridiplantae</taxon>
        <taxon>Streptophyta</taxon>
        <taxon>Embryophyta</taxon>
        <taxon>Tracheophyta</taxon>
        <taxon>Spermatophyta</taxon>
        <taxon>Magnoliopsida</taxon>
        <taxon>eudicotyledons</taxon>
        <taxon>Gunneridae</taxon>
        <taxon>Pentapetalae</taxon>
        <taxon>rosids</taxon>
        <taxon>fabids</taxon>
        <taxon>Fabales</taxon>
        <taxon>Fabaceae</taxon>
        <taxon>Papilionoideae</taxon>
        <taxon>50 kb inversion clade</taxon>
        <taxon>genistoids sensu lato</taxon>
        <taxon>core genistoids</taxon>
        <taxon>Genisteae</taxon>
        <taxon>Lupinus</taxon>
    </lineage>
</organism>
<dbReference type="AlphaFoldDB" id="A0AAV1WZF9"/>
<protein>
    <submittedName>
        <fullName evidence="4">Uncharacterized protein</fullName>
    </submittedName>
</protein>
<reference evidence="4 5" key="1">
    <citation type="submission" date="2024-03" db="EMBL/GenBank/DDBJ databases">
        <authorList>
            <person name="Martinez-Hernandez J."/>
        </authorList>
    </citation>
    <scope>NUCLEOTIDE SEQUENCE [LARGE SCALE GENOMIC DNA]</scope>
</reference>
<evidence type="ECO:0000313" key="5">
    <source>
        <dbReference type="Proteomes" id="UP001497480"/>
    </source>
</evidence>
<dbReference type="PANTHER" id="PTHR33470">
    <property type="entry name" value="OS01G0164075 PROTEIN"/>
    <property type="match status" value="1"/>
</dbReference>
<dbReference type="PANTHER" id="PTHR33470:SF22">
    <property type="entry name" value="POLLEN OLE E 1 ALLERGEN AND EXTENSIN FAMILY PROTEIN"/>
    <property type="match status" value="1"/>
</dbReference>
<comment type="caution">
    <text evidence="4">The sequence shown here is derived from an EMBL/GenBank/DDBJ whole genome shotgun (WGS) entry which is preliminary data.</text>
</comment>
<accession>A0AAV1WZF9</accession>
<evidence type="ECO:0000313" key="4">
    <source>
        <dbReference type="EMBL" id="CAL0314784.1"/>
    </source>
</evidence>
<proteinExistence type="predicted"/>
<dbReference type="EMBL" id="CAXHTB010000011">
    <property type="protein sequence ID" value="CAL0314784.1"/>
    <property type="molecule type" value="Genomic_DNA"/>
</dbReference>
<evidence type="ECO:0000256" key="2">
    <source>
        <dbReference type="SAM" id="MobiDB-lite"/>
    </source>
</evidence>
<name>A0AAV1WZF9_LUPLU</name>
<feature type="region of interest" description="Disordered" evidence="2">
    <location>
        <begin position="38"/>
        <end position="82"/>
    </location>
</feature>
<feature type="chain" id="PRO_5043505843" evidence="3">
    <location>
        <begin position="25"/>
        <end position="221"/>
    </location>
</feature>
<evidence type="ECO:0000256" key="3">
    <source>
        <dbReference type="SAM" id="SignalP"/>
    </source>
</evidence>
<keyword evidence="5" id="KW-1185">Reference proteome</keyword>
<gene>
    <name evidence="4" type="ORF">LLUT_LOCUS15844</name>
</gene>
<dbReference type="Proteomes" id="UP001497480">
    <property type="component" value="Unassembled WGS sequence"/>
</dbReference>
<sequence length="221" mass="24269">MHRAMAKAPTLFLLLVCFSFGVFSLELDTTLPPSSFLSTHAHPPHHHHHHNHHSHVRAKPPTHTIAHAPAKPPAHHIHNPSPPSPYPSHIYPMVNTYATFEGIVYKKSCKHAGTDNLSEATPLSALAIMLVRCSTSLRGIVQTAKTASNGVFYLESGSIKPEYVELGHCKMFLNRAPNGLRPSNYNGGTQGVTLFRPVSHIQNAKFFLFNVGPFAVEPNCP</sequence>
<feature type="compositionally biased region" description="Basic residues" evidence="2">
    <location>
        <begin position="42"/>
        <end position="60"/>
    </location>
</feature>
<evidence type="ECO:0000256" key="1">
    <source>
        <dbReference type="ARBA" id="ARBA00022729"/>
    </source>
</evidence>
<dbReference type="Pfam" id="PF01190">
    <property type="entry name" value="Pollen_Ole_e_1"/>
    <property type="match status" value="1"/>
</dbReference>
<dbReference type="GO" id="GO:0071944">
    <property type="term" value="C:cell periphery"/>
    <property type="evidence" value="ECO:0007669"/>
    <property type="project" value="TreeGrafter"/>
</dbReference>
<keyword evidence="1 3" id="KW-0732">Signal</keyword>
<feature type="signal peptide" evidence="3">
    <location>
        <begin position="1"/>
        <end position="24"/>
    </location>
</feature>